<dbReference type="RefSeq" id="WP_170916578.1">
    <property type="nucleotide sequence ID" value="NZ_FUZA01000001.1"/>
</dbReference>
<name>A0A1T5C497_9BACT</name>
<evidence type="ECO:0000313" key="1">
    <source>
        <dbReference type="EMBL" id="SKB54179.1"/>
    </source>
</evidence>
<dbReference type="EMBL" id="FUZA01000001">
    <property type="protein sequence ID" value="SKB54179.1"/>
    <property type="molecule type" value="Genomic_DNA"/>
</dbReference>
<keyword evidence="2" id="KW-1185">Reference proteome</keyword>
<organism evidence="1 2">
    <name type="scientific">Dyadobacter psychrophilus</name>
    <dbReference type="NCBI Taxonomy" id="651661"/>
    <lineage>
        <taxon>Bacteria</taxon>
        <taxon>Pseudomonadati</taxon>
        <taxon>Bacteroidota</taxon>
        <taxon>Cytophagia</taxon>
        <taxon>Cytophagales</taxon>
        <taxon>Spirosomataceae</taxon>
        <taxon>Dyadobacter</taxon>
    </lineage>
</organism>
<sequence length="262" mass="30573">MQKVFSQRFSQNIWRILPDPDPQSDLWVIELRESEPKQVSFAMVDTAQMKQLWHYSPPEADWWSSLTAFSHNNIFLHNYRYPEVPEPTDLLAFSAVNGEFLWALPGHLMVKPLDDKYIEVAGKSGEQFIYKACNADTGETSALKESYTDDFEKVILQEPVRYRKDSVYFEKLATFIQDVTNGHIAVSIDYLEKRPYIMFSYYIYEQDKSVQYLLIVTDQKQLVLHEQLSEEREGMGRSTMMLKASTLVYLKNNNEFSSLTLS</sequence>
<gene>
    <name evidence="1" type="ORF">SAMN05660293_00873</name>
</gene>
<proteinExistence type="predicted"/>
<dbReference type="Proteomes" id="UP000190897">
    <property type="component" value="Unassembled WGS sequence"/>
</dbReference>
<evidence type="ECO:0008006" key="3">
    <source>
        <dbReference type="Google" id="ProtNLM"/>
    </source>
</evidence>
<reference evidence="2" key="1">
    <citation type="submission" date="2017-02" db="EMBL/GenBank/DDBJ databases">
        <authorList>
            <person name="Varghese N."/>
            <person name="Submissions S."/>
        </authorList>
    </citation>
    <scope>NUCLEOTIDE SEQUENCE [LARGE SCALE GENOMIC DNA]</scope>
    <source>
        <strain evidence="2">DSM 22270</strain>
    </source>
</reference>
<dbReference type="AlphaFoldDB" id="A0A1T5C497"/>
<dbReference type="Pfam" id="PF16248">
    <property type="entry name" value="DUF4905"/>
    <property type="match status" value="1"/>
</dbReference>
<dbReference type="STRING" id="651661.SAMN05660293_00873"/>
<protein>
    <recommendedName>
        <fullName evidence="3">DUF4905 domain-containing protein</fullName>
    </recommendedName>
</protein>
<dbReference type="InterPro" id="IPR032595">
    <property type="entry name" value="DUF4905"/>
</dbReference>
<accession>A0A1T5C497</accession>
<evidence type="ECO:0000313" key="2">
    <source>
        <dbReference type="Proteomes" id="UP000190897"/>
    </source>
</evidence>